<dbReference type="Proteomes" id="UP000445000">
    <property type="component" value="Unassembled WGS sequence"/>
</dbReference>
<comment type="caution">
    <text evidence="2">The sequence shown here is derived from an EMBL/GenBank/DDBJ whole genome shotgun (WGS) entry which is preliminary data.</text>
</comment>
<organism evidence="2 3">
    <name type="scientific">Steroidobacter agaridevorans</name>
    <dbReference type="NCBI Taxonomy" id="2695856"/>
    <lineage>
        <taxon>Bacteria</taxon>
        <taxon>Pseudomonadati</taxon>
        <taxon>Pseudomonadota</taxon>
        <taxon>Gammaproteobacteria</taxon>
        <taxon>Steroidobacterales</taxon>
        <taxon>Steroidobacteraceae</taxon>
        <taxon>Steroidobacter</taxon>
    </lineage>
</organism>
<dbReference type="AlphaFoldDB" id="A0A829YBC2"/>
<evidence type="ECO:0000313" key="3">
    <source>
        <dbReference type="Proteomes" id="UP000445000"/>
    </source>
</evidence>
<name>A0A829YBC2_9GAMM</name>
<keyword evidence="3" id="KW-1185">Reference proteome</keyword>
<proteinExistence type="predicted"/>
<gene>
    <name evidence="2" type="ORF">GCM10011487_26740</name>
</gene>
<accession>A0A829YBC2</accession>
<feature type="region of interest" description="Disordered" evidence="1">
    <location>
        <begin position="42"/>
        <end position="68"/>
    </location>
</feature>
<protein>
    <submittedName>
        <fullName evidence="2">Uncharacterized protein</fullName>
    </submittedName>
</protein>
<dbReference type="EMBL" id="BLJN01000002">
    <property type="protein sequence ID" value="GFE80674.1"/>
    <property type="molecule type" value="Genomic_DNA"/>
</dbReference>
<evidence type="ECO:0000256" key="1">
    <source>
        <dbReference type="SAM" id="MobiDB-lite"/>
    </source>
</evidence>
<feature type="compositionally biased region" description="Basic and acidic residues" evidence="1">
    <location>
        <begin position="51"/>
        <end position="67"/>
    </location>
</feature>
<sequence length="87" mass="9593">MRRTTTGTRWNIPGRRYAGGWQQNPWINAMCSALHVRSETENGSAASVDACSDRKLADQPGPDDRQQRAAVRIWENEGGSLGGTLSY</sequence>
<reference evidence="3" key="1">
    <citation type="submission" date="2020-01" db="EMBL/GenBank/DDBJ databases">
        <title>'Steroidobacter agaridevorans' sp. nov., agar-degrading bacteria isolated from rhizosphere soils.</title>
        <authorList>
            <person name="Ikenaga M."/>
            <person name="Kataoka M."/>
            <person name="Murouchi A."/>
            <person name="Katsuragi S."/>
            <person name="Sakai M."/>
        </authorList>
    </citation>
    <scope>NUCLEOTIDE SEQUENCE [LARGE SCALE GENOMIC DNA]</scope>
    <source>
        <strain evidence="3">YU21-B</strain>
    </source>
</reference>
<evidence type="ECO:0000313" key="2">
    <source>
        <dbReference type="EMBL" id="GFE80674.1"/>
    </source>
</evidence>